<organism evidence="1 2">
    <name type="scientific">Hymenochirus boettgeri</name>
    <name type="common">Congo dwarf clawed frog</name>
    <dbReference type="NCBI Taxonomy" id="247094"/>
    <lineage>
        <taxon>Eukaryota</taxon>
        <taxon>Metazoa</taxon>
        <taxon>Chordata</taxon>
        <taxon>Craniata</taxon>
        <taxon>Vertebrata</taxon>
        <taxon>Euteleostomi</taxon>
        <taxon>Amphibia</taxon>
        <taxon>Batrachia</taxon>
        <taxon>Anura</taxon>
        <taxon>Pipoidea</taxon>
        <taxon>Pipidae</taxon>
        <taxon>Pipinae</taxon>
        <taxon>Hymenochirus</taxon>
    </lineage>
</organism>
<dbReference type="AlphaFoldDB" id="A0A8T2KGM7"/>
<protein>
    <submittedName>
        <fullName evidence="1">Uncharacterized protein</fullName>
    </submittedName>
</protein>
<evidence type="ECO:0000313" key="1">
    <source>
        <dbReference type="EMBL" id="KAG8453761.1"/>
    </source>
</evidence>
<gene>
    <name evidence="1" type="ORF">GDO86_000403</name>
</gene>
<dbReference type="EMBL" id="JAACNH010000001">
    <property type="protein sequence ID" value="KAG8453761.1"/>
    <property type="molecule type" value="Genomic_DNA"/>
</dbReference>
<sequence>MEEWDILKREQEGKYFGNSNGLFTPEHASEMIDEHDNLIMEGHGGPDPSILHSCVISDIQCVKDNGPKSCQMDTLSKDEIHKDFRETELFEAGNALLTNEKENGDTGEYVASHRETNLENVNLTPETHGLGDLCKSTAVDSNIVQDKQLLNSAFIAQQRRKHFASKYGNRNCFSDEVDDRSPNPYEYSKTAPETGLKDSIRLSHLHSDGGLRIKNRHLIRLVDGFPNSFKMNIKGAHLADISGREGIRTSTIHEKVRLRRKKRREDNDRSRIDSMILLIMKLDQLDQDIEDALSSQSSTNKPETNRTQLEHLHCKSPETYLPDPGSPGFSLQCNFQERSCIGDLTKSQSLRISQSLTQLPTIDLA</sequence>
<proteinExistence type="predicted"/>
<dbReference type="OrthoDB" id="9393938at2759"/>
<accession>A0A8T2KGM7</accession>
<reference evidence="1" key="1">
    <citation type="thesis" date="2020" institute="ProQuest LLC" country="789 East Eisenhower Parkway, Ann Arbor, MI, USA">
        <title>Comparative Genomics and Chromosome Evolution.</title>
        <authorList>
            <person name="Mudd A.B."/>
        </authorList>
    </citation>
    <scope>NUCLEOTIDE SEQUENCE</scope>
    <source>
        <strain evidence="1">Female2</strain>
        <tissue evidence="1">Blood</tissue>
    </source>
</reference>
<dbReference type="Proteomes" id="UP000812440">
    <property type="component" value="Chromosome 1"/>
</dbReference>
<comment type="caution">
    <text evidence="1">The sequence shown here is derived from an EMBL/GenBank/DDBJ whole genome shotgun (WGS) entry which is preliminary data.</text>
</comment>
<keyword evidence="2" id="KW-1185">Reference proteome</keyword>
<evidence type="ECO:0000313" key="2">
    <source>
        <dbReference type="Proteomes" id="UP000812440"/>
    </source>
</evidence>
<name>A0A8T2KGM7_9PIPI</name>